<keyword evidence="2" id="KW-1185">Reference proteome</keyword>
<organism evidence="1 2">
    <name type="scientific">Eleginops maclovinus</name>
    <name type="common">Patagonian blennie</name>
    <name type="synonym">Eleginus maclovinus</name>
    <dbReference type="NCBI Taxonomy" id="56733"/>
    <lineage>
        <taxon>Eukaryota</taxon>
        <taxon>Metazoa</taxon>
        <taxon>Chordata</taxon>
        <taxon>Craniata</taxon>
        <taxon>Vertebrata</taxon>
        <taxon>Euteleostomi</taxon>
        <taxon>Actinopterygii</taxon>
        <taxon>Neopterygii</taxon>
        <taxon>Teleostei</taxon>
        <taxon>Neoteleostei</taxon>
        <taxon>Acanthomorphata</taxon>
        <taxon>Eupercaria</taxon>
        <taxon>Perciformes</taxon>
        <taxon>Notothenioidei</taxon>
        <taxon>Eleginopidae</taxon>
        <taxon>Eleginops</taxon>
    </lineage>
</organism>
<evidence type="ECO:0000313" key="2">
    <source>
        <dbReference type="Proteomes" id="UP001346869"/>
    </source>
</evidence>
<dbReference type="Proteomes" id="UP001346869">
    <property type="component" value="Unassembled WGS sequence"/>
</dbReference>
<dbReference type="AlphaFoldDB" id="A0AAN7XYH2"/>
<reference evidence="1 2" key="2">
    <citation type="journal article" date="2023" name="Mol. Biol. Evol.">
        <title>Genomics of Secondarily Temperate Adaptation in the Only Non-Antarctic Icefish.</title>
        <authorList>
            <person name="Rivera-Colon A.G."/>
            <person name="Rayamajhi N."/>
            <person name="Minhas B.F."/>
            <person name="Madrigal G."/>
            <person name="Bilyk K.T."/>
            <person name="Yoon V."/>
            <person name="Hune M."/>
            <person name="Gregory S."/>
            <person name="Cheng C.H.C."/>
            <person name="Catchen J.M."/>
        </authorList>
    </citation>
    <scope>NUCLEOTIDE SEQUENCE [LARGE SCALE GENOMIC DNA]</scope>
    <source>
        <strain evidence="1">JMC-PN-2008</strain>
    </source>
</reference>
<proteinExistence type="predicted"/>
<sequence>MKSGLQPAPLQPRWANLRLLLACCFTEHAPWDARHTACTALPCPACSLRSIHPSGLSWVSLSPCPLQTDIMAGIQQDPWGR</sequence>
<gene>
    <name evidence="1" type="ORF">PBY51_023969</name>
</gene>
<accession>A0AAN7XYH2</accession>
<name>A0AAN7XYH2_ELEMC</name>
<reference evidence="1 2" key="1">
    <citation type="journal article" date="2023" name="Genes (Basel)">
        <title>Chromosome-Level Genome Assembly and Circadian Gene Repertoire of the Patagonia Blennie Eleginops maclovinus-The Closest Ancestral Proxy of Antarctic Cryonotothenioids.</title>
        <authorList>
            <person name="Cheng C.C."/>
            <person name="Rivera-Colon A.G."/>
            <person name="Minhas B.F."/>
            <person name="Wilson L."/>
            <person name="Rayamajhi N."/>
            <person name="Vargas-Chacoff L."/>
            <person name="Catchen J.M."/>
        </authorList>
    </citation>
    <scope>NUCLEOTIDE SEQUENCE [LARGE SCALE GENOMIC DNA]</scope>
    <source>
        <strain evidence="1">JMC-PN-2008</strain>
    </source>
</reference>
<dbReference type="EMBL" id="JAUZQC010000006">
    <property type="protein sequence ID" value="KAK5869235.1"/>
    <property type="molecule type" value="Genomic_DNA"/>
</dbReference>
<comment type="caution">
    <text evidence="1">The sequence shown here is derived from an EMBL/GenBank/DDBJ whole genome shotgun (WGS) entry which is preliminary data.</text>
</comment>
<protein>
    <submittedName>
        <fullName evidence="1">Uncharacterized protein</fullName>
    </submittedName>
</protein>
<evidence type="ECO:0000313" key="1">
    <source>
        <dbReference type="EMBL" id="KAK5869235.1"/>
    </source>
</evidence>